<dbReference type="Proteomes" id="UP000703269">
    <property type="component" value="Unassembled WGS sequence"/>
</dbReference>
<dbReference type="EMBL" id="BPQB01000054">
    <property type="protein sequence ID" value="GJE95979.1"/>
    <property type="molecule type" value="Genomic_DNA"/>
</dbReference>
<sequence length="120" mass="12344">MPQTAKGTIHTPSPGHLTATFKVDGALYVFTATYTAEPPLPAFAIPEALLTFDGIAELTNEHDYKGTLSAAAALVLGNGPAIAGPLVPPLDPPVKISGRGVWGMSVEEVRGSVEMCDAAS</sequence>
<comment type="caution">
    <text evidence="1">The sequence shown here is derived from an EMBL/GenBank/DDBJ whole genome shotgun (WGS) entry which is preliminary data.</text>
</comment>
<reference evidence="1 2" key="1">
    <citation type="submission" date="2021-08" db="EMBL/GenBank/DDBJ databases">
        <title>Draft Genome Sequence of Phanerochaete sordida strain YK-624.</title>
        <authorList>
            <person name="Mori T."/>
            <person name="Dohra H."/>
            <person name="Suzuki T."/>
            <person name="Kawagishi H."/>
            <person name="Hirai H."/>
        </authorList>
    </citation>
    <scope>NUCLEOTIDE SEQUENCE [LARGE SCALE GENOMIC DNA]</scope>
    <source>
        <strain evidence="1 2">YK-624</strain>
    </source>
</reference>
<evidence type="ECO:0000313" key="2">
    <source>
        <dbReference type="Proteomes" id="UP000703269"/>
    </source>
</evidence>
<evidence type="ECO:0000313" key="1">
    <source>
        <dbReference type="EMBL" id="GJE95979.1"/>
    </source>
</evidence>
<accession>A0A9P3LIS5</accession>
<gene>
    <name evidence="1" type="ORF">PsYK624_121720</name>
</gene>
<keyword evidence="2" id="KW-1185">Reference proteome</keyword>
<dbReference type="OrthoDB" id="2984728at2759"/>
<name>A0A9P3LIS5_9APHY</name>
<dbReference type="AlphaFoldDB" id="A0A9P3LIS5"/>
<organism evidence="1 2">
    <name type="scientific">Phanerochaete sordida</name>
    <dbReference type="NCBI Taxonomy" id="48140"/>
    <lineage>
        <taxon>Eukaryota</taxon>
        <taxon>Fungi</taxon>
        <taxon>Dikarya</taxon>
        <taxon>Basidiomycota</taxon>
        <taxon>Agaricomycotina</taxon>
        <taxon>Agaricomycetes</taxon>
        <taxon>Polyporales</taxon>
        <taxon>Phanerochaetaceae</taxon>
        <taxon>Phanerochaete</taxon>
    </lineage>
</organism>
<protein>
    <submittedName>
        <fullName evidence="1">Uncharacterized protein</fullName>
    </submittedName>
</protein>
<proteinExistence type="predicted"/>